<gene>
    <name evidence="1" type="ORF">QO001_002234</name>
</gene>
<name>A0AAJ1TSU9_9HYPH</name>
<dbReference type="Proteomes" id="UP001223420">
    <property type="component" value="Unassembled WGS sequence"/>
</dbReference>
<sequence length="99" mass="10980">MNAPHPIRSQPKSSLAAATQLAGLIVPRTDSDADIAVIAEHHGHSATDEHLMARVFRRFGWRMLTAEALAMLARDYEAHARTRERMDAENRALAAGRRP</sequence>
<dbReference type="EMBL" id="JAUSWL010000003">
    <property type="protein sequence ID" value="MDQ0543308.1"/>
    <property type="molecule type" value="Genomic_DNA"/>
</dbReference>
<proteinExistence type="predicted"/>
<evidence type="ECO:0000313" key="1">
    <source>
        <dbReference type="EMBL" id="MDQ0543308.1"/>
    </source>
</evidence>
<accession>A0AAJ1TSU9</accession>
<comment type="caution">
    <text evidence="1">The sequence shown here is derived from an EMBL/GenBank/DDBJ whole genome shotgun (WGS) entry which is preliminary data.</text>
</comment>
<dbReference type="AlphaFoldDB" id="A0AAJ1TSU9"/>
<evidence type="ECO:0000313" key="2">
    <source>
        <dbReference type="Proteomes" id="UP001223420"/>
    </source>
</evidence>
<reference evidence="1" key="1">
    <citation type="submission" date="2023-07" db="EMBL/GenBank/DDBJ databases">
        <title>Genomic Encyclopedia of Type Strains, Phase IV (KMG-IV): sequencing the most valuable type-strain genomes for metagenomic binning, comparative biology and taxonomic classification.</title>
        <authorList>
            <person name="Goeker M."/>
        </authorList>
    </citation>
    <scope>NUCLEOTIDE SEQUENCE</scope>
    <source>
        <strain evidence="1">DSM 19569</strain>
    </source>
</reference>
<organism evidence="1 2">
    <name type="scientific">Methylobacterium brachiatum</name>
    <dbReference type="NCBI Taxonomy" id="269660"/>
    <lineage>
        <taxon>Bacteria</taxon>
        <taxon>Pseudomonadati</taxon>
        <taxon>Pseudomonadota</taxon>
        <taxon>Alphaproteobacteria</taxon>
        <taxon>Hyphomicrobiales</taxon>
        <taxon>Methylobacteriaceae</taxon>
        <taxon>Methylobacterium</taxon>
    </lineage>
</organism>
<protein>
    <submittedName>
        <fullName evidence="1">Uncharacterized protein</fullName>
    </submittedName>
</protein>
<dbReference type="RefSeq" id="WP_230366118.1">
    <property type="nucleotide sequence ID" value="NZ_JAJALK010000004.1"/>
</dbReference>